<accession>A0A6M3JXR3</accession>
<proteinExistence type="predicted"/>
<dbReference type="EMBL" id="MT142124">
    <property type="protein sequence ID" value="QJA74843.1"/>
    <property type="molecule type" value="Genomic_DNA"/>
</dbReference>
<reference evidence="1" key="1">
    <citation type="submission" date="2020-03" db="EMBL/GenBank/DDBJ databases">
        <title>The deep terrestrial virosphere.</title>
        <authorList>
            <person name="Holmfeldt K."/>
            <person name="Nilsson E."/>
            <person name="Simone D."/>
            <person name="Lopez-Fernandez M."/>
            <person name="Wu X."/>
            <person name="de Brujin I."/>
            <person name="Lundin D."/>
            <person name="Andersson A."/>
            <person name="Bertilsson S."/>
            <person name="Dopson M."/>
        </authorList>
    </citation>
    <scope>NUCLEOTIDE SEQUENCE</scope>
    <source>
        <strain evidence="1">MM415A01919</strain>
    </source>
</reference>
<dbReference type="AlphaFoldDB" id="A0A6M3JXR3"/>
<gene>
    <name evidence="1" type="ORF">MM415A01919_0002</name>
</gene>
<protein>
    <submittedName>
        <fullName evidence="1">Uncharacterized protein</fullName>
    </submittedName>
</protein>
<evidence type="ECO:0000313" key="1">
    <source>
        <dbReference type="EMBL" id="QJA74843.1"/>
    </source>
</evidence>
<name>A0A6M3JXR3_9ZZZZ</name>
<organism evidence="1">
    <name type="scientific">viral metagenome</name>
    <dbReference type="NCBI Taxonomy" id="1070528"/>
    <lineage>
        <taxon>unclassified sequences</taxon>
        <taxon>metagenomes</taxon>
        <taxon>organismal metagenomes</taxon>
    </lineage>
</organism>
<sequence>MTWTEIVDAGGHQALVAFHKLWFTHEPLTEEEEGRLKDLYARFPLDNTNFKSWSKQRVRQLFEKNAQGQEASPHQEV</sequence>